<evidence type="ECO:0000313" key="2">
    <source>
        <dbReference type="EMBL" id="EMA35170.1"/>
    </source>
</evidence>
<gene>
    <name evidence="2" type="ORF">C446_13159</name>
</gene>
<organism evidence="2 3">
    <name type="scientific">Halobiforma nitratireducens JCM 10879</name>
    <dbReference type="NCBI Taxonomy" id="1227454"/>
    <lineage>
        <taxon>Archaea</taxon>
        <taxon>Methanobacteriati</taxon>
        <taxon>Methanobacteriota</taxon>
        <taxon>Stenosarchaea group</taxon>
        <taxon>Halobacteria</taxon>
        <taxon>Halobacteriales</taxon>
        <taxon>Natrialbaceae</taxon>
        <taxon>Halobiforma</taxon>
    </lineage>
</organism>
<feature type="region of interest" description="Disordered" evidence="1">
    <location>
        <begin position="36"/>
        <end position="60"/>
    </location>
</feature>
<dbReference type="AlphaFoldDB" id="M0LST6"/>
<keyword evidence="3" id="KW-1185">Reference proteome</keyword>
<feature type="region of interest" description="Disordered" evidence="1">
    <location>
        <begin position="1"/>
        <end position="21"/>
    </location>
</feature>
<feature type="compositionally biased region" description="Polar residues" evidence="1">
    <location>
        <begin position="45"/>
        <end position="54"/>
    </location>
</feature>
<name>M0LST6_9EURY</name>
<accession>M0LST6</accession>
<reference evidence="2 3" key="1">
    <citation type="journal article" date="2014" name="PLoS Genet.">
        <title>Phylogenetically driven sequencing of extremely halophilic archaea reveals strategies for static and dynamic osmo-response.</title>
        <authorList>
            <person name="Becker E.A."/>
            <person name="Seitzer P.M."/>
            <person name="Tritt A."/>
            <person name="Larsen D."/>
            <person name="Krusor M."/>
            <person name="Yao A.I."/>
            <person name="Wu D."/>
            <person name="Madern D."/>
            <person name="Eisen J.A."/>
            <person name="Darling A.E."/>
            <person name="Facciotti M.T."/>
        </authorList>
    </citation>
    <scope>NUCLEOTIDE SEQUENCE [LARGE SCALE GENOMIC DNA]</scope>
    <source>
        <strain evidence="2 3">JCM 10879</strain>
    </source>
</reference>
<dbReference type="EMBL" id="AOMA01000127">
    <property type="protein sequence ID" value="EMA35170.1"/>
    <property type="molecule type" value="Genomic_DNA"/>
</dbReference>
<dbReference type="Proteomes" id="UP000011607">
    <property type="component" value="Unassembled WGS sequence"/>
</dbReference>
<proteinExistence type="predicted"/>
<evidence type="ECO:0000313" key="3">
    <source>
        <dbReference type="Proteomes" id="UP000011607"/>
    </source>
</evidence>
<protein>
    <submittedName>
        <fullName evidence="2">Uncharacterized protein</fullName>
    </submittedName>
</protein>
<sequence>MAETTAGRCKSPTYVVSSSHPPVRTVRGRLILPDKTMHTPLALETPSSSATGVETRSGVY</sequence>
<evidence type="ECO:0000256" key="1">
    <source>
        <dbReference type="SAM" id="MobiDB-lite"/>
    </source>
</evidence>
<comment type="caution">
    <text evidence="2">The sequence shown here is derived from an EMBL/GenBank/DDBJ whole genome shotgun (WGS) entry which is preliminary data.</text>
</comment>